<evidence type="ECO:0000256" key="1">
    <source>
        <dbReference type="SAM" id="MobiDB-lite"/>
    </source>
</evidence>
<dbReference type="RefSeq" id="WP_003431443.1">
    <property type="nucleotide sequence ID" value="NZ_AP025558.1"/>
</dbReference>
<evidence type="ECO:0000256" key="2">
    <source>
        <dbReference type="SAM" id="Phobius"/>
    </source>
</evidence>
<evidence type="ECO:0000313" key="4">
    <source>
        <dbReference type="Proteomes" id="UP000879542"/>
    </source>
</evidence>
<dbReference type="EMBL" id="DAEQIJ010000027">
    <property type="protein sequence ID" value="HBH2621823.1"/>
    <property type="molecule type" value="Genomic_DNA"/>
</dbReference>
<keyword evidence="2" id="KW-1133">Transmembrane helix</keyword>
<feature type="compositionally biased region" description="Basic and acidic residues" evidence="1">
    <location>
        <begin position="677"/>
        <end position="709"/>
    </location>
</feature>
<feature type="compositionally biased region" description="Basic and acidic residues" evidence="1">
    <location>
        <begin position="497"/>
        <end position="578"/>
    </location>
</feature>
<comment type="caution">
    <text evidence="3">The sequence shown here is derived from an EMBL/GenBank/DDBJ whole genome shotgun (WGS) entry which is preliminary data.</text>
</comment>
<feature type="transmembrane region" description="Helical" evidence="2">
    <location>
        <begin position="635"/>
        <end position="653"/>
    </location>
</feature>
<dbReference type="InterPro" id="IPR036680">
    <property type="entry name" value="SPOR-like_sf"/>
</dbReference>
<name>A0A9P4DBA7_CLODI</name>
<dbReference type="GO" id="GO:0042834">
    <property type="term" value="F:peptidoglycan binding"/>
    <property type="evidence" value="ECO:0007669"/>
    <property type="project" value="InterPro"/>
</dbReference>
<dbReference type="PROSITE" id="PS51724">
    <property type="entry name" value="SPOR"/>
    <property type="match status" value="1"/>
</dbReference>
<keyword evidence="2" id="KW-0472">Membrane</keyword>
<dbReference type="SUPFAM" id="SSF110997">
    <property type="entry name" value="Sporulation related repeat"/>
    <property type="match status" value="1"/>
</dbReference>
<feature type="compositionally biased region" description="Basic and acidic residues" evidence="1">
    <location>
        <begin position="585"/>
        <end position="617"/>
    </location>
</feature>
<keyword evidence="2" id="KW-0812">Transmembrane</keyword>
<protein>
    <submittedName>
        <fullName evidence="3">SPOR domain-containing protein</fullName>
    </submittedName>
</protein>
<dbReference type="AlphaFoldDB" id="A0A9P4DBA7"/>
<feature type="region of interest" description="Disordered" evidence="1">
    <location>
        <begin position="497"/>
        <end position="628"/>
    </location>
</feature>
<proteinExistence type="predicted"/>
<organism evidence="3 4">
    <name type="scientific">Clostridioides difficile</name>
    <name type="common">Peptoclostridium difficile</name>
    <dbReference type="NCBI Taxonomy" id="1496"/>
    <lineage>
        <taxon>Bacteria</taxon>
        <taxon>Bacillati</taxon>
        <taxon>Bacillota</taxon>
        <taxon>Clostridia</taxon>
        <taxon>Peptostreptococcales</taxon>
        <taxon>Peptostreptococcaceae</taxon>
        <taxon>Clostridioides</taxon>
    </lineage>
</organism>
<dbReference type="InterPro" id="IPR007730">
    <property type="entry name" value="SPOR-like_dom"/>
</dbReference>
<reference evidence="3" key="1">
    <citation type="journal article" date="2018" name="Genome Biol.">
        <title>SKESA: strategic k-mer extension for scrupulous assemblies.</title>
        <authorList>
            <person name="Souvorov A."/>
            <person name="Agarwala R."/>
            <person name="Lipman D.J."/>
        </authorList>
    </citation>
    <scope>NUCLEOTIDE SEQUENCE</scope>
    <source>
        <strain evidence="3">Clostridioides</strain>
    </source>
</reference>
<dbReference type="Pfam" id="PF05036">
    <property type="entry name" value="SPOR"/>
    <property type="match status" value="1"/>
</dbReference>
<feature type="region of interest" description="Disordered" evidence="1">
    <location>
        <begin position="656"/>
        <end position="709"/>
    </location>
</feature>
<accession>A0A9P4DBA7</accession>
<reference evidence="3" key="2">
    <citation type="submission" date="2021-06" db="EMBL/GenBank/DDBJ databases">
        <authorList>
            <consortium name="NCBI Pathogen Detection Project"/>
        </authorList>
    </citation>
    <scope>NUCLEOTIDE SEQUENCE</scope>
    <source>
        <strain evidence="3">Clostridioides</strain>
    </source>
</reference>
<dbReference type="Gene3D" id="3.30.70.1070">
    <property type="entry name" value="Sporulation related repeat"/>
    <property type="match status" value="1"/>
</dbReference>
<sequence length="853" mass="99018">MKVLSENNIIRNTVLNVTASFLKQESKINEKLDGVLEKKFEKVEFNEAKYAELLKFNILFYKTLARNTEPLIGKWIVDKYIPEIDELEKDLELTTAKCRKYVNKAMKDGLDSLKANDLNSFLAYDKMELSERRRRLEKDYKVLNLYKDLLNISLRKISLEKKECGDLFLKNQADAKRELKREIIFCVNKILASNKDVVPNNVEENNEQDRVEIKAAEIEDLQLGKDNSENDMLLNEIKNSKVKHESKSNDIESKFIDKLNSLNNESISQTIHNEYKKLCGLEELHSVEGYGFGKEIIKDFACATVVLEFLKRRNRDLIEGAMRLTIIGEFGPENFKEFMDYVIKNKTEISEDTWNKGHSLIKDNYSELENHEIASKRTRRNKDIDIEEYIYMIKNADKDICFRSSISIEDDAEEETKEEVDSNSQDIGDVVEDKDITDKEYDSNKEDIIEPENKKSKKKAKLFGFIKKDNEEVEQEEENLNDISPDIILDKPVENHQVKSEEIEQNELKEIKQEETSQHIEEERSVKIEKPINNNLDEKVSSNNESKLEKESKNLEDKKAKETKEEKEIKEEKLENEKSVVIPIKKKENSNKKSKNSSKDKYIENKKEINNYISDKEDSLDDEEVVSKKSRLKETIIAVVIVAIVGVGYFITVGNNKKNDKEDIPKSSTQQQANNKLTEEEKKAQAEKEKKEAEEKAKAEKEAQEKAQAEKKAKEMEAYKDGKGVYYTVYAGSLKVEKTAKETAKEYEAKGISSTIIQENGYYKIKIGDYSQYGEAQEKCNELAKKSIDTYIAMYDKYYDYKLEELKESAPSLSAEELKQKYEDLRSELKNKSGYREYVKHLDKLYEEIVEGA</sequence>
<feature type="compositionally biased region" description="Polar residues" evidence="1">
    <location>
        <begin position="666"/>
        <end position="676"/>
    </location>
</feature>
<gene>
    <name evidence="3" type="ORF">KRQ00_003633</name>
</gene>
<dbReference type="Proteomes" id="UP000879542">
    <property type="component" value="Unassembled WGS sequence"/>
</dbReference>
<evidence type="ECO:0000313" key="3">
    <source>
        <dbReference type="EMBL" id="HBH2621823.1"/>
    </source>
</evidence>